<dbReference type="GO" id="GO:0016705">
    <property type="term" value="F:oxidoreductase activity, acting on paired donors, with incorporation or reduction of molecular oxygen"/>
    <property type="evidence" value="ECO:0007669"/>
    <property type="project" value="InterPro"/>
</dbReference>
<feature type="transmembrane region" description="Helical" evidence="6">
    <location>
        <begin position="39"/>
        <end position="60"/>
    </location>
</feature>
<dbReference type="GO" id="GO:0004497">
    <property type="term" value="F:monooxygenase activity"/>
    <property type="evidence" value="ECO:0007669"/>
    <property type="project" value="UniProtKB-KW"/>
</dbReference>
<accession>A0A5D2IBX6</accession>
<evidence type="ECO:0000313" key="7">
    <source>
        <dbReference type="EMBL" id="TYH40081.1"/>
    </source>
</evidence>
<sequence length="543" mass="61794">MRADPRIAHAHLFHLSYSNLWNMVRDISSFLQLLEQYEIFFISCPLFFSLLAIFVVVVFIRTTNKRNLLLPPSPPKLPIIGNLHNIGRYPHRSLKSLAQRFGPLMSLRFGNFPILVVSSADAASEIKKTHDLTFVNRPKRSLFQKLLYDYKDVASAPYGEYWRQMKSICVVNLLSNRRDKSYQGVREEETALAVEKIEKSSSLCSPVNLSELFSATTNNVICRIALGRKYSEDTNKFGKLLNEFTELLGTLDVGDYLPWLAWLSHVNGLHGKAEKVAKELDEFLDGVLEEHMNRHDRHLNDHAGIQGEYQKDFVDILLEIQRENTVGFPLEKISLKALILDIFAAGTDTTYVVLEWAMTELLRYPKIMKKLQNEVRNVSAENPSISVDDLDNMRYLKAVIKETLRLHPPIPLLLPTISTKDVKLKGYDIIQGTQVIINAWAIGRDLASWENPEEFLPDRFLDNSIDFKGQHFELIPFGSGRRICPGILFAIAINELLLANLVHKFDWSLPGGAKEKDLDMTETGGLTIRKKSPLIAVANRCSF</sequence>
<dbReference type="FunFam" id="1.10.630.10:FF:000011">
    <property type="entry name" value="Cytochrome P450 83B1"/>
    <property type="match status" value="1"/>
</dbReference>
<keyword evidence="4 5" id="KW-0349">Heme</keyword>
<evidence type="ECO:0000256" key="1">
    <source>
        <dbReference type="ARBA" id="ARBA00010617"/>
    </source>
</evidence>
<dbReference type="InterPro" id="IPR002401">
    <property type="entry name" value="Cyt_P450_E_grp-I"/>
</dbReference>
<keyword evidence="5" id="KW-0503">Monooxygenase</keyword>
<dbReference type="Proteomes" id="UP000322667">
    <property type="component" value="Chromosome D12"/>
</dbReference>
<dbReference type="EMBL" id="CM017634">
    <property type="protein sequence ID" value="TYH40081.1"/>
    <property type="molecule type" value="Genomic_DNA"/>
</dbReference>
<evidence type="ECO:0000313" key="8">
    <source>
        <dbReference type="Proteomes" id="UP000322667"/>
    </source>
</evidence>
<keyword evidence="6" id="KW-0812">Transmembrane</keyword>
<dbReference type="InterPro" id="IPR036396">
    <property type="entry name" value="Cyt_P450_sf"/>
</dbReference>
<comment type="similarity">
    <text evidence="1 5">Belongs to the cytochrome P450 family.</text>
</comment>
<dbReference type="PROSITE" id="PS00086">
    <property type="entry name" value="CYTOCHROME_P450"/>
    <property type="match status" value="1"/>
</dbReference>
<dbReference type="GO" id="GO:0020037">
    <property type="term" value="F:heme binding"/>
    <property type="evidence" value="ECO:0007669"/>
    <property type="project" value="InterPro"/>
</dbReference>
<keyword evidence="6" id="KW-1133">Transmembrane helix</keyword>
<keyword evidence="8" id="KW-1185">Reference proteome</keyword>
<dbReference type="GO" id="GO:0005506">
    <property type="term" value="F:iron ion binding"/>
    <property type="evidence" value="ECO:0007669"/>
    <property type="project" value="InterPro"/>
</dbReference>
<feature type="binding site" description="axial binding residue" evidence="4">
    <location>
        <position position="484"/>
    </location>
    <ligand>
        <name>heme</name>
        <dbReference type="ChEBI" id="CHEBI:30413"/>
    </ligand>
    <ligandPart>
        <name>Fe</name>
        <dbReference type="ChEBI" id="CHEBI:18248"/>
    </ligandPart>
</feature>
<keyword evidence="3 4" id="KW-0408">Iron</keyword>
<evidence type="ECO:0000256" key="4">
    <source>
        <dbReference type="PIRSR" id="PIRSR602401-1"/>
    </source>
</evidence>
<evidence type="ECO:0008006" key="9">
    <source>
        <dbReference type="Google" id="ProtNLM"/>
    </source>
</evidence>
<keyword evidence="2 4" id="KW-0479">Metal-binding</keyword>
<dbReference type="PANTHER" id="PTHR47955">
    <property type="entry name" value="CYTOCHROME P450 FAMILY 71 PROTEIN"/>
    <property type="match status" value="1"/>
</dbReference>
<keyword evidence="6" id="KW-0472">Membrane</keyword>
<protein>
    <recommendedName>
        <fullName evidence="9">Cytochrome P450</fullName>
    </recommendedName>
</protein>
<evidence type="ECO:0000256" key="3">
    <source>
        <dbReference type="ARBA" id="ARBA00023004"/>
    </source>
</evidence>
<dbReference type="Pfam" id="PF00067">
    <property type="entry name" value="p450"/>
    <property type="match status" value="1"/>
</dbReference>
<dbReference type="PRINTS" id="PR00463">
    <property type="entry name" value="EP450I"/>
</dbReference>
<dbReference type="SUPFAM" id="SSF48264">
    <property type="entry name" value="Cytochrome P450"/>
    <property type="match status" value="1"/>
</dbReference>
<evidence type="ECO:0000256" key="6">
    <source>
        <dbReference type="SAM" id="Phobius"/>
    </source>
</evidence>
<dbReference type="AlphaFoldDB" id="A0A5D2IBX6"/>
<dbReference type="CDD" id="cd11072">
    <property type="entry name" value="CYP71-like"/>
    <property type="match status" value="1"/>
</dbReference>
<comment type="cofactor">
    <cofactor evidence="4">
        <name>heme</name>
        <dbReference type="ChEBI" id="CHEBI:30413"/>
    </cofactor>
</comment>
<organism evidence="7 8">
    <name type="scientific">Gossypium tomentosum</name>
    <name type="common">Hawaiian cotton</name>
    <name type="synonym">Gossypium sandvicense</name>
    <dbReference type="NCBI Taxonomy" id="34277"/>
    <lineage>
        <taxon>Eukaryota</taxon>
        <taxon>Viridiplantae</taxon>
        <taxon>Streptophyta</taxon>
        <taxon>Embryophyta</taxon>
        <taxon>Tracheophyta</taxon>
        <taxon>Spermatophyta</taxon>
        <taxon>Magnoliopsida</taxon>
        <taxon>eudicotyledons</taxon>
        <taxon>Gunneridae</taxon>
        <taxon>Pentapetalae</taxon>
        <taxon>rosids</taxon>
        <taxon>malvids</taxon>
        <taxon>Malvales</taxon>
        <taxon>Malvaceae</taxon>
        <taxon>Malvoideae</taxon>
        <taxon>Gossypium</taxon>
    </lineage>
</organism>
<dbReference type="PANTHER" id="PTHR47955:SF15">
    <property type="entry name" value="CYTOCHROME P450 71A2-LIKE"/>
    <property type="match status" value="1"/>
</dbReference>
<dbReference type="Gene3D" id="1.10.630.10">
    <property type="entry name" value="Cytochrome P450"/>
    <property type="match status" value="1"/>
</dbReference>
<evidence type="ECO:0000256" key="5">
    <source>
        <dbReference type="RuleBase" id="RU000461"/>
    </source>
</evidence>
<keyword evidence="5" id="KW-0560">Oxidoreductase</keyword>
<name>A0A5D2IBX6_GOSTO</name>
<dbReference type="InterPro" id="IPR001128">
    <property type="entry name" value="Cyt_P450"/>
</dbReference>
<evidence type="ECO:0000256" key="2">
    <source>
        <dbReference type="ARBA" id="ARBA00022723"/>
    </source>
</evidence>
<dbReference type="InterPro" id="IPR017972">
    <property type="entry name" value="Cyt_P450_CS"/>
</dbReference>
<gene>
    <name evidence="7" type="ORF">ES332_D12G221800v1</name>
</gene>
<dbReference type="PRINTS" id="PR00385">
    <property type="entry name" value="P450"/>
</dbReference>
<proteinExistence type="inferred from homology"/>
<reference evidence="7 8" key="1">
    <citation type="submission" date="2019-07" db="EMBL/GenBank/DDBJ databases">
        <title>WGS assembly of Gossypium tomentosum.</title>
        <authorList>
            <person name="Chen Z.J."/>
            <person name="Sreedasyam A."/>
            <person name="Ando A."/>
            <person name="Song Q."/>
            <person name="De L."/>
            <person name="Hulse-Kemp A."/>
            <person name="Ding M."/>
            <person name="Ye W."/>
            <person name="Kirkbride R."/>
            <person name="Jenkins J."/>
            <person name="Plott C."/>
            <person name="Lovell J."/>
            <person name="Lin Y.-M."/>
            <person name="Vaughn R."/>
            <person name="Liu B."/>
            <person name="Li W."/>
            <person name="Simpson S."/>
            <person name="Scheffler B."/>
            <person name="Saski C."/>
            <person name="Grover C."/>
            <person name="Hu G."/>
            <person name="Conover J."/>
            <person name="Carlson J."/>
            <person name="Shu S."/>
            <person name="Boston L."/>
            <person name="Williams M."/>
            <person name="Peterson D."/>
            <person name="Mcgee K."/>
            <person name="Jones D."/>
            <person name="Wendel J."/>
            <person name="Stelly D."/>
            <person name="Grimwood J."/>
            <person name="Schmutz J."/>
        </authorList>
    </citation>
    <scope>NUCLEOTIDE SEQUENCE [LARGE SCALE GENOMIC DNA]</scope>
    <source>
        <strain evidence="7">7179.01</strain>
    </source>
</reference>